<gene>
    <name evidence="2" type="ORF">FCALED_LOCUS15795</name>
</gene>
<name>A0A9N9IPS0_9GLOM</name>
<dbReference type="Proteomes" id="UP000789570">
    <property type="component" value="Unassembled WGS sequence"/>
</dbReference>
<feature type="non-terminal residue" evidence="2">
    <location>
        <position position="60"/>
    </location>
</feature>
<dbReference type="AlphaFoldDB" id="A0A9N9IPS0"/>
<sequence length="60" mass="7181">MYDEKTTECFIIDLTETVIADDEDENISIKGDIEWHISFPESEENDEWFEEELSRQYSNT</sequence>
<reference evidence="2" key="1">
    <citation type="submission" date="2021-06" db="EMBL/GenBank/DDBJ databases">
        <authorList>
            <person name="Kallberg Y."/>
            <person name="Tangrot J."/>
            <person name="Rosling A."/>
        </authorList>
    </citation>
    <scope>NUCLEOTIDE SEQUENCE</scope>
    <source>
        <strain evidence="2">UK204</strain>
    </source>
</reference>
<protein>
    <submittedName>
        <fullName evidence="2">15516_t:CDS:1</fullName>
    </submittedName>
</protein>
<comment type="caution">
    <text evidence="2">The sequence shown here is derived from an EMBL/GenBank/DDBJ whole genome shotgun (WGS) entry which is preliminary data.</text>
</comment>
<organism evidence="2 3">
    <name type="scientific">Funneliformis caledonium</name>
    <dbReference type="NCBI Taxonomy" id="1117310"/>
    <lineage>
        <taxon>Eukaryota</taxon>
        <taxon>Fungi</taxon>
        <taxon>Fungi incertae sedis</taxon>
        <taxon>Mucoromycota</taxon>
        <taxon>Glomeromycotina</taxon>
        <taxon>Glomeromycetes</taxon>
        <taxon>Glomerales</taxon>
        <taxon>Glomeraceae</taxon>
        <taxon>Funneliformis</taxon>
    </lineage>
</organism>
<feature type="compositionally biased region" description="Acidic residues" evidence="1">
    <location>
        <begin position="41"/>
        <end position="51"/>
    </location>
</feature>
<proteinExistence type="predicted"/>
<evidence type="ECO:0000256" key="1">
    <source>
        <dbReference type="SAM" id="MobiDB-lite"/>
    </source>
</evidence>
<keyword evidence="3" id="KW-1185">Reference proteome</keyword>
<evidence type="ECO:0000313" key="2">
    <source>
        <dbReference type="EMBL" id="CAG8743545.1"/>
    </source>
</evidence>
<accession>A0A9N9IPS0</accession>
<feature type="region of interest" description="Disordered" evidence="1">
    <location>
        <begin position="41"/>
        <end position="60"/>
    </location>
</feature>
<dbReference type="EMBL" id="CAJVPQ010015732">
    <property type="protein sequence ID" value="CAG8743545.1"/>
    <property type="molecule type" value="Genomic_DNA"/>
</dbReference>
<evidence type="ECO:0000313" key="3">
    <source>
        <dbReference type="Proteomes" id="UP000789570"/>
    </source>
</evidence>